<dbReference type="InterPro" id="IPR010255">
    <property type="entry name" value="Haem_peroxidase_sf"/>
</dbReference>
<evidence type="ECO:0000256" key="1">
    <source>
        <dbReference type="ARBA" id="ARBA00004613"/>
    </source>
</evidence>
<keyword evidence="8" id="KW-0479">Metal-binding</keyword>
<proteinExistence type="predicted"/>
<evidence type="ECO:0000313" key="10">
    <source>
        <dbReference type="Proteomes" id="UP001516400"/>
    </source>
</evidence>
<keyword evidence="7 8" id="KW-0408">Iron</keyword>
<keyword evidence="6" id="KW-0560">Oxidoreductase</keyword>
<dbReference type="GO" id="GO:0004601">
    <property type="term" value="F:peroxidase activity"/>
    <property type="evidence" value="ECO:0007669"/>
    <property type="project" value="UniProtKB-KW"/>
</dbReference>
<dbReference type="Proteomes" id="UP001516400">
    <property type="component" value="Unassembled WGS sequence"/>
</dbReference>
<dbReference type="InterPro" id="IPR019791">
    <property type="entry name" value="Haem_peroxidase_animal"/>
</dbReference>
<dbReference type="FunFam" id="1.10.640.10:FF:000003">
    <property type="entry name" value="chorion peroxidase"/>
    <property type="match status" value="1"/>
</dbReference>
<dbReference type="GO" id="GO:0022412">
    <property type="term" value="P:cellular process involved in reproduction in multicellular organism"/>
    <property type="evidence" value="ECO:0007669"/>
    <property type="project" value="UniProtKB-ARBA"/>
</dbReference>
<comment type="caution">
    <text evidence="9">The sequence shown here is derived from an EMBL/GenBank/DDBJ whole genome shotgun (WGS) entry which is preliminary data.</text>
</comment>
<dbReference type="InterPro" id="IPR037120">
    <property type="entry name" value="Haem_peroxidase_sf_animal"/>
</dbReference>
<dbReference type="Gene3D" id="1.10.640.10">
    <property type="entry name" value="Haem peroxidase domain superfamily, animal type"/>
    <property type="match status" value="1"/>
</dbReference>
<keyword evidence="10" id="KW-1185">Reference proteome</keyword>
<evidence type="ECO:0000256" key="8">
    <source>
        <dbReference type="PIRSR" id="PIRSR619791-2"/>
    </source>
</evidence>
<dbReference type="Pfam" id="PF03098">
    <property type="entry name" value="An_peroxidase"/>
    <property type="match status" value="1"/>
</dbReference>
<sequence>METFLSKEITKGLVNFLQYSNSKVLLDENRIQVLQKLYGYTNGIFELLDKITCHIVNAKILSGFPENVRNEGFRKAFQSRLLQEDCPLRGTPRCSSSSKFFRTADGTCNNLAKPWWGASMLPMERFLRPKYEDDIQEVRRARSGRRLPSARDVSVRIHRDKNQEIPTVTLMFMQWGQFIDHDLVSTVKSRSFNGSIPRCCDRRGQNPLPLDLMHPSCLPIHVSDDDWLLSRFGIRCLEFMRSAPATRLDCDLGWREQMNQVTSYLDASNVYGSDLETSDALRTFRNGKIQYGRPLGNGPLNPPDPPGGELCRSGALSTECFQGGDGRFGEQSGLTALHTVWVRYHNKVATTLGKLNKHWGDERIFQETRKIVGALVQHITYREFLPIVVGPEVMDLFELSLSRKGYFKGYDERVNPAIANSFGAAAFRFGHSMVQNSYVRFDGMHRPLFNNVSLHRELDNFENIWNFGSVDRLLLGFVNQPAQRRDEFICEELTNNLFRPLGAPFGVDLAAINIQRGRDHGLPHTRHGGNLVVYLKSKIGVISRQY</sequence>
<evidence type="ECO:0000256" key="3">
    <source>
        <dbReference type="ARBA" id="ARBA00022559"/>
    </source>
</evidence>
<dbReference type="SUPFAM" id="SSF48113">
    <property type="entry name" value="Heme-dependent peroxidases"/>
    <property type="match status" value="1"/>
</dbReference>
<evidence type="ECO:0000256" key="2">
    <source>
        <dbReference type="ARBA" id="ARBA00022525"/>
    </source>
</evidence>
<organism evidence="9 10">
    <name type="scientific">Cryptolaemus montrouzieri</name>
    <dbReference type="NCBI Taxonomy" id="559131"/>
    <lineage>
        <taxon>Eukaryota</taxon>
        <taxon>Metazoa</taxon>
        <taxon>Ecdysozoa</taxon>
        <taxon>Arthropoda</taxon>
        <taxon>Hexapoda</taxon>
        <taxon>Insecta</taxon>
        <taxon>Pterygota</taxon>
        <taxon>Neoptera</taxon>
        <taxon>Endopterygota</taxon>
        <taxon>Coleoptera</taxon>
        <taxon>Polyphaga</taxon>
        <taxon>Cucujiformia</taxon>
        <taxon>Coccinelloidea</taxon>
        <taxon>Coccinellidae</taxon>
        <taxon>Scymninae</taxon>
        <taxon>Scymnini</taxon>
        <taxon>Cryptolaemus</taxon>
    </lineage>
</organism>
<keyword evidence="5" id="KW-0732">Signal</keyword>
<reference evidence="9 10" key="1">
    <citation type="journal article" date="2021" name="BMC Biol.">
        <title>Horizontally acquired antibacterial genes associated with adaptive radiation of ladybird beetles.</title>
        <authorList>
            <person name="Li H.S."/>
            <person name="Tang X.F."/>
            <person name="Huang Y.H."/>
            <person name="Xu Z.Y."/>
            <person name="Chen M.L."/>
            <person name="Du X.Y."/>
            <person name="Qiu B.Y."/>
            <person name="Chen P.T."/>
            <person name="Zhang W."/>
            <person name="Slipinski A."/>
            <person name="Escalona H.E."/>
            <person name="Waterhouse R.M."/>
            <person name="Zwick A."/>
            <person name="Pang H."/>
        </authorList>
    </citation>
    <scope>NUCLEOTIDE SEQUENCE [LARGE SCALE GENOMIC DNA]</scope>
    <source>
        <strain evidence="9">SYSU2018</strain>
    </source>
</reference>
<comment type="subcellular location">
    <subcellularLocation>
        <location evidence="1">Secreted</location>
    </subcellularLocation>
</comment>
<evidence type="ECO:0008006" key="11">
    <source>
        <dbReference type="Google" id="ProtNLM"/>
    </source>
</evidence>
<dbReference type="PROSITE" id="PS50292">
    <property type="entry name" value="PEROXIDASE_3"/>
    <property type="match status" value="1"/>
</dbReference>
<dbReference type="GO" id="GO:0005576">
    <property type="term" value="C:extracellular region"/>
    <property type="evidence" value="ECO:0007669"/>
    <property type="project" value="UniProtKB-SubCell"/>
</dbReference>
<evidence type="ECO:0000256" key="6">
    <source>
        <dbReference type="ARBA" id="ARBA00023002"/>
    </source>
</evidence>
<protein>
    <recommendedName>
        <fullName evidence="11">Chorion peroxidase</fullName>
    </recommendedName>
</protein>
<evidence type="ECO:0000256" key="5">
    <source>
        <dbReference type="ARBA" id="ARBA00022729"/>
    </source>
</evidence>
<keyword evidence="2" id="KW-0964">Secreted</keyword>
<dbReference type="PRINTS" id="PR00457">
    <property type="entry name" value="ANPEROXIDASE"/>
</dbReference>
<gene>
    <name evidence="9" type="ORF">HHI36_015240</name>
</gene>
<feature type="binding site" description="axial binding residue" evidence="8">
    <location>
        <position position="431"/>
    </location>
    <ligand>
        <name>heme b</name>
        <dbReference type="ChEBI" id="CHEBI:60344"/>
    </ligand>
    <ligandPart>
        <name>Fe</name>
        <dbReference type="ChEBI" id="CHEBI:18248"/>
    </ligandPart>
</feature>
<keyword evidence="4 8" id="KW-0349">Heme</keyword>
<dbReference type="AlphaFoldDB" id="A0ABD2N591"/>
<evidence type="ECO:0000256" key="7">
    <source>
        <dbReference type="ARBA" id="ARBA00023004"/>
    </source>
</evidence>
<dbReference type="EMBL" id="JABFTP020000062">
    <property type="protein sequence ID" value="KAL3273812.1"/>
    <property type="molecule type" value="Genomic_DNA"/>
</dbReference>
<keyword evidence="3" id="KW-0575">Peroxidase</keyword>
<accession>A0ABD2N591</accession>
<dbReference type="PANTHER" id="PTHR11475:SF109">
    <property type="entry name" value="CHORION PEROXIDASE-LIKE PROTEIN"/>
    <property type="match status" value="1"/>
</dbReference>
<evidence type="ECO:0000313" key="9">
    <source>
        <dbReference type="EMBL" id="KAL3273812.1"/>
    </source>
</evidence>
<dbReference type="PANTHER" id="PTHR11475">
    <property type="entry name" value="OXIDASE/PEROXIDASE"/>
    <property type="match status" value="1"/>
</dbReference>
<evidence type="ECO:0000256" key="4">
    <source>
        <dbReference type="ARBA" id="ARBA00022617"/>
    </source>
</evidence>
<name>A0ABD2N591_9CUCU</name>